<dbReference type="PANTHER" id="PTHR35530">
    <property type="entry name" value="TAUTOMERASE-RELATED"/>
    <property type="match status" value="1"/>
</dbReference>
<reference evidence="4 5" key="1">
    <citation type="submission" date="2019-07" db="EMBL/GenBank/DDBJ databases">
        <title>New Mycobacterium species.</title>
        <authorList>
            <person name="Tortoli E."/>
            <person name="Ghielmetti G."/>
            <person name="Friedel U."/>
            <person name="Trovato A."/>
        </authorList>
    </citation>
    <scope>NUCLEOTIDE SEQUENCE [LARGE SCALE GENOMIC DNA]</scope>
    <source>
        <strain evidence="4 5">16-83</strain>
    </source>
</reference>
<organism evidence="4 5">
    <name type="scientific">Mycobacterium helveticum</name>
    <dbReference type="NCBI Taxonomy" id="2592811"/>
    <lineage>
        <taxon>Bacteria</taxon>
        <taxon>Bacillati</taxon>
        <taxon>Actinomycetota</taxon>
        <taxon>Actinomycetes</taxon>
        <taxon>Mycobacteriales</taxon>
        <taxon>Mycobacteriaceae</taxon>
        <taxon>Mycobacterium</taxon>
    </lineage>
</organism>
<dbReference type="InterPro" id="IPR014347">
    <property type="entry name" value="Tautomerase/MIF_sf"/>
</dbReference>
<evidence type="ECO:0000256" key="2">
    <source>
        <dbReference type="ARBA" id="ARBA00023235"/>
    </source>
</evidence>
<dbReference type="Proteomes" id="UP000320513">
    <property type="component" value="Unassembled WGS sequence"/>
</dbReference>
<accession>A0A557XW09</accession>
<gene>
    <name evidence="4" type="ORF">FPZ47_10530</name>
</gene>
<keyword evidence="2" id="KW-0413">Isomerase</keyword>
<evidence type="ECO:0000313" key="5">
    <source>
        <dbReference type="Proteomes" id="UP000320513"/>
    </source>
</evidence>
<proteinExistence type="inferred from homology"/>
<dbReference type="EMBL" id="VMQU01000035">
    <property type="protein sequence ID" value="TVS90221.1"/>
    <property type="molecule type" value="Genomic_DNA"/>
</dbReference>
<sequence length="70" mass="7486">MPLVEITLVEGRRPEQIRALLAEVHAAVHRAIGAPEASIRVVVREVPATHWSAGGVTLAERAATAKETKP</sequence>
<dbReference type="AlphaFoldDB" id="A0A557XW09"/>
<dbReference type="Pfam" id="PF01361">
    <property type="entry name" value="Tautomerase"/>
    <property type="match status" value="1"/>
</dbReference>
<comment type="caution">
    <text evidence="4">The sequence shown here is derived from an EMBL/GenBank/DDBJ whole genome shotgun (WGS) entry which is preliminary data.</text>
</comment>
<protein>
    <submittedName>
        <fullName evidence="4">4-oxalocrotonate tautomerase</fullName>
    </submittedName>
</protein>
<feature type="domain" description="4-oxalocrotonate tautomerase-like" evidence="3">
    <location>
        <begin position="2"/>
        <end position="60"/>
    </location>
</feature>
<dbReference type="GO" id="GO:0016853">
    <property type="term" value="F:isomerase activity"/>
    <property type="evidence" value="ECO:0007669"/>
    <property type="project" value="UniProtKB-KW"/>
</dbReference>
<dbReference type="Gene3D" id="3.30.429.10">
    <property type="entry name" value="Macrophage Migration Inhibitory Factor"/>
    <property type="match status" value="1"/>
</dbReference>
<dbReference type="InterPro" id="IPR004370">
    <property type="entry name" value="4-OT-like_dom"/>
</dbReference>
<comment type="similarity">
    <text evidence="1">Belongs to the 4-oxalocrotonate tautomerase family.</text>
</comment>
<dbReference type="SUPFAM" id="SSF55331">
    <property type="entry name" value="Tautomerase/MIF"/>
    <property type="match status" value="1"/>
</dbReference>
<dbReference type="OrthoDB" id="4965437at2"/>
<name>A0A557XW09_9MYCO</name>
<keyword evidence="5" id="KW-1185">Reference proteome</keyword>
<dbReference type="NCBIfam" id="NF002571">
    <property type="entry name" value="PRK02220.1"/>
    <property type="match status" value="1"/>
</dbReference>
<dbReference type="PANTHER" id="PTHR35530:SF1">
    <property type="entry name" value="2-HYDROXYMUCONATE TAUTOMERASE"/>
    <property type="match status" value="1"/>
</dbReference>
<evidence type="ECO:0000313" key="4">
    <source>
        <dbReference type="EMBL" id="TVS90221.1"/>
    </source>
</evidence>
<evidence type="ECO:0000259" key="3">
    <source>
        <dbReference type="Pfam" id="PF01361"/>
    </source>
</evidence>
<evidence type="ECO:0000256" key="1">
    <source>
        <dbReference type="ARBA" id="ARBA00006723"/>
    </source>
</evidence>